<dbReference type="CDD" id="cd02238">
    <property type="entry name" value="cupin_KdgF"/>
    <property type="match status" value="1"/>
</dbReference>
<dbReference type="Gene3D" id="2.60.120.10">
    <property type="entry name" value="Jelly Rolls"/>
    <property type="match status" value="1"/>
</dbReference>
<evidence type="ECO:0000313" key="3">
    <source>
        <dbReference type="Proteomes" id="UP000182248"/>
    </source>
</evidence>
<protein>
    <submittedName>
        <fullName evidence="2">Cupin domain-containing protein</fullName>
    </submittedName>
</protein>
<dbReference type="InterPro" id="IPR013096">
    <property type="entry name" value="Cupin_2"/>
</dbReference>
<dbReference type="InterPro" id="IPR052535">
    <property type="entry name" value="Bacilysin_H2HPP_isomerase"/>
</dbReference>
<dbReference type="OrthoDB" id="9811153at2"/>
<dbReference type="PANTHER" id="PTHR40112:SF1">
    <property type="entry name" value="H2HPP ISOMERASE"/>
    <property type="match status" value="1"/>
</dbReference>
<organism evidence="2 3">
    <name type="scientific">Sinomicrobium oceani</name>
    <dbReference type="NCBI Taxonomy" id="1150368"/>
    <lineage>
        <taxon>Bacteria</taxon>
        <taxon>Pseudomonadati</taxon>
        <taxon>Bacteroidota</taxon>
        <taxon>Flavobacteriia</taxon>
        <taxon>Flavobacteriales</taxon>
        <taxon>Flavobacteriaceae</taxon>
        <taxon>Sinomicrobium</taxon>
    </lineage>
</organism>
<dbReference type="Proteomes" id="UP000182248">
    <property type="component" value="Unassembled WGS sequence"/>
</dbReference>
<proteinExistence type="predicted"/>
<evidence type="ECO:0000259" key="1">
    <source>
        <dbReference type="Pfam" id="PF07883"/>
    </source>
</evidence>
<name>A0A1K1NPD0_9FLAO</name>
<dbReference type="RefSeq" id="WP_072316605.1">
    <property type="nucleotide sequence ID" value="NZ_FPJE01000006.1"/>
</dbReference>
<dbReference type="SUPFAM" id="SSF51182">
    <property type="entry name" value="RmlC-like cupins"/>
    <property type="match status" value="1"/>
</dbReference>
<accession>A0A1K1NPD0</accession>
<evidence type="ECO:0000313" key="2">
    <source>
        <dbReference type="EMBL" id="SFW37117.1"/>
    </source>
</evidence>
<keyword evidence="3" id="KW-1185">Reference proteome</keyword>
<dbReference type="EMBL" id="FPJE01000006">
    <property type="protein sequence ID" value="SFW37117.1"/>
    <property type="molecule type" value="Genomic_DNA"/>
</dbReference>
<dbReference type="Pfam" id="PF07883">
    <property type="entry name" value="Cupin_2"/>
    <property type="match status" value="1"/>
</dbReference>
<dbReference type="InterPro" id="IPR014710">
    <property type="entry name" value="RmlC-like_jellyroll"/>
</dbReference>
<dbReference type="PANTHER" id="PTHR40112">
    <property type="entry name" value="H2HPP ISOMERASE"/>
    <property type="match status" value="1"/>
</dbReference>
<gene>
    <name evidence="2" type="ORF">SAMN02927921_01363</name>
</gene>
<sequence length="124" mass="13876">MDRNSKHQTGFFFSGNTAWETVDKGIQRQFVGYDDRVMMVKVKFERGAVGYLHHHYHSQATYVASGAFLITIDGEEKTVREGDGFFIPSDVPHGAECLEAGMLIDVFGPAREDFLEAIRSGNNT</sequence>
<reference evidence="2 3" key="1">
    <citation type="submission" date="2016-11" db="EMBL/GenBank/DDBJ databases">
        <authorList>
            <person name="Jaros S."/>
            <person name="Januszkiewicz K."/>
            <person name="Wedrychowicz H."/>
        </authorList>
    </citation>
    <scope>NUCLEOTIDE SEQUENCE [LARGE SCALE GENOMIC DNA]</scope>
    <source>
        <strain evidence="2 3">CGMCC 1.12145</strain>
    </source>
</reference>
<dbReference type="AlphaFoldDB" id="A0A1K1NPD0"/>
<feature type="domain" description="Cupin type-2" evidence="1">
    <location>
        <begin position="42"/>
        <end position="99"/>
    </location>
</feature>
<dbReference type="STRING" id="1150368.SAMN02927921_01363"/>
<dbReference type="InterPro" id="IPR011051">
    <property type="entry name" value="RmlC_Cupin_sf"/>
</dbReference>